<dbReference type="AlphaFoldDB" id="A0A7N2LH87"/>
<reference evidence="2 3" key="1">
    <citation type="journal article" date="2016" name="G3 (Bethesda)">
        <title>First Draft Assembly and Annotation of the Genome of a California Endemic Oak Quercus lobata Nee (Fagaceae).</title>
        <authorList>
            <person name="Sork V.L."/>
            <person name="Fitz-Gibbon S.T."/>
            <person name="Puiu D."/>
            <person name="Crepeau M."/>
            <person name="Gugger P.F."/>
            <person name="Sherman R."/>
            <person name="Stevens K."/>
            <person name="Langley C.H."/>
            <person name="Pellegrini M."/>
            <person name="Salzberg S.L."/>
        </authorList>
    </citation>
    <scope>NUCLEOTIDE SEQUENCE [LARGE SCALE GENOMIC DNA]</scope>
    <source>
        <strain evidence="2 3">cv. SW786</strain>
    </source>
</reference>
<evidence type="ECO:0000313" key="3">
    <source>
        <dbReference type="Proteomes" id="UP000594261"/>
    </source>
</evidence>
<feature type="compositionally biased region" description="Basic and acidic residues" evidence="1">
    <location>
        <begin position="150"/>
        <end position="160"/>
    </location>
</feature>
<dbReference type="EMBL" id="LRBV02000004">
    <property type="status" value="NOT_ANNOTATED_CDS"/>
    <property type="molecule type" value="Genomic_DNA"/>
</dbReference>
<feature type="region of interest" description="Disordered" evidence="1">
    <location>
        <begin position="121"/>
        <end position="160"/>
    </location>
</feature>
<dbReference type="InterPro" id="IPR044296">
    <property type="entry name" value="HIPP46"/>
</dbReference>
<evidence type="ECO:0000256" key="1">
    <source>
        <dbReference type="SAM" id="MobiDB-lite"/>
    </source>
</evidence>
<dbReference type="PANTHER" id="PTHR46371">
    <property type="entry name" value="OS04G0464100 PROTEIN"/>
    <property type="match status" value="1"/>
</dbReference>
<proteinExistence type="predicted"/>
<name>A0A7N2LH87_QUELO</name>
<dbReference type="Proteomes" id="UP000594261">
    <property type="component" value="Chromosome 4"/>
</dbReference>
<dbReference type="Gramene" id="QL04p074148:mrna">
    <property type="protein sequence ID" value="QL04p074148:mrna"/>
    <property type="gene ID" value="QL04p074148"/>
</dbReference>
<accession>A0A7N2LH87</accession>
<sequence length="319" mass="35146">MSKHLVDTTSIISIFPPFSSDIESETSSESNKSSPRLSCSIDTIFLPTRSPIQSPPRFSYQAGIQSMVWSTYPVGVLYIIFNLAKISQAHSMKSKEGPIQAARRINTKALFMFRFPAKRSLKSPAKSSERTGPGYPEAARGPGSSGPIEVKGKDKTPLHNKHGERLYSAENQRFWVLTGLIRPGIPRQYVPRSHDSTPGQKVVIWVNLNNGKKNARTKALQIAVGVQGVESVSLQGEDSSQIVVVGNDIDSVHLTSLLRKKVGSAELMSLSPISSEGEKHQEPKHNGIQSMVWPAYQASVPYYYTYDVPNNNQDSCTIM</sequence>
<dbReference type="InParanoid" id="A0A7N2LH87"/>
<evidence type="ECO:0000313" key="2">
    <source>
        <dbReference type="EnsemblPlants" id="QL04p074148:mrna"/>
    </source>
</evidence>
<reference evidence="2" key="2">
    <citation type="submission" date="2021-01" db="UniProtKB">
        <authorList>
            <consortium name="EnsemblPlants"/>
        </authorList>
    </citation>
    <scope>IDENTIFICATION</scope>
</reference>
<organism evidence="2 3">
    <name type="scientific">Quercus lobata</name>
    <name type="common">Valley oak</name>
    <dbReference type="NCBI Taxonomy" id="97700"/>
    <lineage>
        <taxon>Eukaryota</taxon>
        <taxon>Viridiplantae</taxon>
        <taxon>Streptophyta</taxon>
        <taxon>Embryophyta</taxon>
        <taxon>Tracheophyta</taxon>
        <taxon>Spermatophyta</taxon>
        <taxon>Magnoliopsida</taxon>
        <taxon>eudicotyledons</taxon>
        <taxon>Gunneridae</taxon>
        <taxon>Pentapetalae</taxon>
        <taxon>rosids</taxon>
        <taxon>fabids</taxon>
        <taxon>Fagales</taxon>
        <taxon>Fagaceae</taxon>
        <taxon>Quercus</taxon>
    </lineage>
</organism>
<dbReference type="EnsemblPlants" id="QL04p074148:mrna">
    <property type="protein sequence ID" value="QL04p074148:mrna"/>
    <property type="gene ID" value="QL04p074148"/>
</dbReference>
<keyword evidence="3" id="KW-1185">Reference proteome</keyword>
<protein>
    <submittedName>
        <fullName evidence="2">Uncharacterized protein</fullName>
    </submittedName>
</protein>
<dbReference type="Gene3D" id="3.30.70.100">
    <property type="match status" value="1"/>
</dbReference>